<evidence type="ECO:0000256" key="1">
    <source>
        <dbReference type="SAM" id="MobiDB-lite"/>
    </source>
</evidence>
<protein>
    <submittedName>
        <fullName evidence="2">Uncharacterized protein</fullName>
    </submittedName>
</protein>
<gene>
    <name evidence="2" type="ORF">Scep_022325</name>
</gene>
<dbReference type="AlphaFoldDB" id="A0AAP0I229"/>
<keyword evidence="3" id="KW-1185">Reference proteome</keyword>
<dbReference type="Proteomes" id="UP001419268">
    <property type="component" value="Unassembled WGS sequence"/>
</dbReference>
<accession>A0AAP0I229</accession>
<sequence length="72" mass="8292">MDKEENETEVVHLSNDDEQPFTMNSTTNIDEDSKNENVEDVEDGWLTHEGENDNNILQKGMTFESLDAARKF</sequence>
<dbReference type="EMBL" id="JBBNAG010000009">
    <property type="protein sequence ID" value="KAK9105481.1"/>
    <property type="molecule type" value="Genomic_DNA"/>
</dbReference>
<evidence type="ECO:0000313" key="2">
    <source>
        <dbReference type="EMBL" id="KAK9105481.1"/>
    </source>
</evidence>
<organism evidence="2 3">
    <name type="scientific">Stephania cephalantha</name>
    <dbReference type="NCBI Taxonomy" id="152367"/>
    <lineage>
        <taxon>Eukaryota</taxon>
        <taxon>Viridiplantae</taxon>
        <taxon>Streptophyta</taxon>
        <taxon>Embryophyta</taxon>
        <taxon>Tracheophyta</taxon>
        <taxon>Spermatophyta</taxon>
        <taxon>Magnoliopsida</taxon>
        <taxon>Ranunculales</taxon>
        <taxon>Menispermaceae</taxon>
        <taxon>Menispermoideae</taxon>
        <taxon>Cissampelideae</taxon>
        <taxon>Stephania</taxon>
    </lineage>
</organism>
<comment type="caution">
    <text evidence="2">The sequence shown here is derived from an EMBL/GenBank/DDBJ whole genome shotgun (WGS) entry which is preliminary data.</text>
</comment>
<feature type="region of interest" description="Disordered" evidence="1">
    <location>
        <begin position="1"/>
        <end position="37"/>
    </location>
</feature>
<name>A0AAP0I229_9MAGN</name>
<proteinExistence type="predicted"/>
<reference evidence="2 3" key="1">
    <citation type="submission" date="2024-01" db="EMBL/GenBank/DDBJ databases">
        <title>Genome assemblies of Stephania.</title>
        <authorList>
            <person name="Yang L."/>
        </authorList>
    </citation>
    <scope>NUCLEOTIDE SEQUENCE [LARGE SCALE GENOMIC DNA]</scope>
    <source>
        <strain evidence="2">JXDWG</strain>
        <tissue evidence="2">Leaf</tissue>
    </source>
</reference>
<evidence type="ECO:0000313" key="3">
    <source>
        <dbReference type="Proteomes" id="UP001419268"/>
    </source>
</evidence>